<proteinExistence type="predicted"/>
<dbReference type="SUPFAM" id="SSF56349">
    <property type="entry name" value="DNA breaking-rejoining enzymes"/>
    <property type="match status" value="1"/>
</dbReference>
<keyword evidence="1" id="KW-0229">DNA integration</keyword>
<evidence type="ECO:0000259" key="6">
    <source>
        <dbReference type="PROSITE" id="PS51900"/>
    </source>
</evidence>
<gene>
    <name evidence="7" type="ORF">FVF58_49590</name>
</gene>
<dbReference type="PROSITE" id="PS51900">
    <property type="entry name" value="CB"/>
    <property type="match status" value="1"/>
</dbReference>
<dbReference type="InterPro" id="IPR010998">
    <property type="entry name" value="Integrase_recombinase_N"/>
</dbReference>
<evidence type="ECO:0000313" key="7">
    <source>
        <dbReference type="EMBL" id="KAA0997408.1"/>
    </source>
</evidence>
<keyword evidence="2 4" id="KW-0238">DNA-binding</keyword>
<reference evidence="7 8" key="1">
    <citation type="submission" date="2019-08" db="EMBL/GenBank/DDBJ databases">
        <title>Paraburkholderia sp. DCY113.</title>
        <authorList>
            <person name="Kang J."/>
        </authorList>
    </citation>
    <scope>NUCLEOTIDE SEQUENCE [LARGE SCALE GENOMIC DNA]</scope>
    <source>
        <strain evidence="7 8">DCY113</strain>
    </source>
</reference>
<dbReference type="Pfam" id="PF02899">
    <property type="entry name" value="Phage_int_SAM_1"/>
    <property type="match status" value="1"/>
</dbReference>
<sequence>MTPIAPHITAFLQERLPLQRGASPNTCESYAYTFRLLFEYASDRLKVRPSKLNLEQIDARLVTDFLTHIEVTRHNGARTRNVRLAAIKSFLHFVEHRVPSALEQSLRIQAIPSKKADIPLISYLSLAEIQAILNAPDVRTRAGIRDRAMLHLCLSAGLRVSELTGLLLCAVNLQPIPMVRVMGKGRKERSLPLWKQAAADLRAWLAIRGNPPTPELFVNSRGEPMTRAGFAYLLRKYVQIAAKSCDSLRGKRVSPHVLRRTCAMMIFRATRDLRKVSLWLGHAQMQTTEIYLRADPTEKIEAIEAVPPLSLKRGRFSAADKLIASLRGVSL</sequence>
<dbReference type="Gene3D" id="1.10.443.10">
    <property type="entry name" value="Intergrase catalytic core"/>
    <property type="match status" value="1"/>
</dbReference>
<name>A0A5B0G3Z3_9BURK</name>
<dbReference type="PROSITE" id="PS51898">
    <property type="entry name" value="TYR_RECOMBINASE"/>
    <property type="match status" value="1"/>
</dbReference>
<protein>
    <submittedName>
        <fullName evidence="7">Tyrosine-type recombinase/integrase</fullName>
    </submittedName>
</protein>
<feature type="domain" description="Core-binding (CB)" evidence="6">
    <location>
        <begin position="2"/>
        <end position="95"/>
    </location>
</feature>
<dbReference type="PANTHER" id="PTHR30349">
    <property type="entry name" value="PHAGE INTEGRASE-RELATED"/>
    <property type="match status" value="1"/>
</dbReference>
<evidence type="ECO:0000256" key="3">
    <source>
        <dbReference type="ARBA" id="ARBA00023172"/>
    </source>
</evidence>
<comment type="caution">
    <text evidence="7">The sequence shown here is derived from an EMBL/GenBank/DDBJ whole genome shotgun (WGS) entry which is preliminary data.</text>
</comment>
<dbReference type="InterPro" id="IPR002104">
    <property type="entry name" value="Integrase_catalytic"/>
</dbReference>
<dbReference type="InterPro" id="IPR044068">
    <property type="entry name" value="CB"/>
</dbReference>
<dbReference type="Gene3D" id="1.10.150.130">
    <property type="match status" value="1"/>
</dbReference>
<dbReference type="EMBL" id="VTUZ01000089">
    <property type="protein sequence ID" value="KAA0997408.1"/>
    <property type="molecule type" value="Genomic_DNA"/>
</dbReference>
<evidence type="ECO:0000256" key="4">
    <source>
        <dbReference type="PROSITE-ProRule" id="PRU01248"/>
    </source>
</evidence>
<organism evidence="7 8">
    <name type="scientific">Paraburkholderia panacisoli</name>
    <dbReference type="NCBI Taxonomy" id="2603818"/>
    <lineage>
        <taxon>Bacteria</taxon>
        <taxon>Pseudomonadati</taxon>
        <taxon>Pseudomonadota</taxon>
        <taxon>Betaproteobacteria</taxon>
        <taxon>Burkholderiales</taxon>
        <taxon>Burkholderiaceae</taxon>
        <taxon>Paraburkholderia</taxon>
    </lineage>
</organism>
<dbReference type="InterPro" id="IPR050090">
    <property type="entry name" value="Tyrosine_recombinase_XerCD"/>
</dbReference>
<dbReference type="GO" id="GO:0015074">
    <property type="term" value="P:DNA integration"/>
    <property type="evidence" value="ECO:0007669"/>
    <property type="project" value="UniProtKB-KW"/>
</dbReference>
<keyword evidence="3" id="KW-0233">DNA recombination</keyword>
<dbReference type="RefSeq" id="WP_149676777.1">
    <property type="nucleotide sequence ID" value="NZ_VTUZ01000089.1"/>
</dbReference>
<evidence type="ECO:0000256" key="1">
    <source>
        <dbReference type="ARBA" id="ARBA00022908"/>
    </source>
</evidence>
<dbReference type="InterPro" id="IPR013762">
    <property type="entry name" value="Integrase-like_cat_sf"/>
</dbReference>
<dbReference type="Pfam" id="PF00589">
    <property type="entry name" value="Phage_integrase"/>
    <property type="match status" value="1"/>
</dbReference>
<dbReference type="Proteomes" id="UP000325273">
    <property type="component" value="Unassembled WGS sequence"/>
</dbReference>
<dbReference type="InterPro" id="IPR011010">
    <property type="entry name" value="DNA_brk_join_enz"/>
</dbReference>
<dbReference type="InterPro" id="IPR004107">
    <property type="entry name" value="Integrase_SAM-like_N"/>
</dbReference>
<keyword evidence="8" id="KW-1185">Reference proteome</keyword>
<evidence type="ECO:0000256" key="2">
    <source>
        <dbReference type="ARBA" id="ARBA00023125"/>
    </source>
</evidence>
<dbReference type="GO" id="GO:0006310">
    <property type="term" value="P:DNA recombination"/>
    <property type="evidence" value="ECO:0007669"/>
    <property type="project" value="UniProtKB-KW"/>
</dbReference>
<evidence type="ECO:0000313" key="8">
    <source>
        <dbReference type="Proteomes" id="UP000325273"/>
    </source>
</evidence>
<dbReference type="GO" id="GO:0003677">
    <property type="term" value="F:DNA binding"/>
    <property type="evidence" value="ECO:0007669"/>
    <property type="project" value="UniProtKB-UniRule"/>
</dbReference>
<accession>A0A5B0G3Z3</accession>
<evidence type="ECO:0000259" key="5">
    <source>
        <dbReference type="PROSITE" id="PS51898"/>
    </source>
</evidence>
<dbReference type="AlphaFoldDB" id="A0A5B0G3Z3"/>
<dbReference type="PANTHER" id="PTHR30349:SF90">
    <property type="entry name" value="TYROSINE RECOMBINASE XERD"/>
    <property type="match status" value="1"/>
</dbReference>
<feature type="domain" description="Tyr recombinase" evidence="5">
    <location>
        <begin position="119"/>
        <end position="304"/>
    </location>
</feature>